<dbReference type="GeneID" id="111088187"/>
<accession>A0ABM1TB96</accession>
<reference evidence="2" key="1">
    <citation type="submission" date="2025-08" db="UniProtKB">
        <authorList>
            <consortium name="RefSeq"/>
        </authorList>
    </citation>
    <scope>IDENTIFICATION</scope>
    <source>
        <tissue evidence="2">Muscle</tissue>
    </source>
</reference>
<evidence type="ECO:0000313" key="2">
    <source>
        <dbReference type="RefSeq" id="XP_022253152.1"/>
    </source>
</evidence>
<gene>
    <name evidence="2" type="primary">LOC111088187</name>
</gene>
<dbReference type="PANTHER" id="PTHR10241">
    <property type="entry name" value="LETHAL 2 GIANT LARVAE PROTEIN"/>
    <property type="match status" value="1"/>
</dbReference>
<sequence length="139" mass="15839">TVRHGFPFQPTALAFDPIQRLLAIGTRSGSLRILGRPGVDCHVQHVLDTAVIQLLFLVNEGALISVCSDDSLHLWNLRQKRPEIVHSLKFQKERITCCHLPFQSRWLYIGTERGNIHVVNVESFILSGYVINWNKTIEL</sequence>
<evidence type="ECO:0000313" key="1">
    <source>
        <dbReference type="Proteomes" id="UP000694941"/>
    </source>
</evidence>
<dbReference type="RefSeq" id="XP_022253152.1">
    <property type="nucleotide sequence ID" value="XM_022397444.1"/>
</dbReference>
<name>A0ABM1TB96_LIMPO</name>
<dbReference type="PANTHER" id="PTHR10241:SF25">
    <property type="entry name" value="TOMOSYN, ISOFORM C"/>
    <property type="match status" value="1"/>
</dbReference>
<dbReference type="Proteomes" id="UP000694941">
    <property type="component" value="Unplaced"/>
</dbReference>
<dbReference type="InterPro" id="IPR015943">
    <property type="entry name" value="WD40/YVTN_repeat-like_dom_sf"/>
</dbReference>
<organism evidence="1 2">
    <name type="scientific">Limulus polyphemus</name>
    <name type="common">Atlantic horseshoe crab</name>
    <dbReference type="NCBI Taxonomy" id="6850"/>
    <lineage>
        <taxon>Eukaryota</taxon>
        <taxon>Metazoa</taxon>
        <taxon>Ecdysozoa</taxon>
        <taxon>Arthropoda</taxon>
        <taxon>Chelicerata</taxon>
        <taxon>Merostomata</taxon>
        <taxon>Xiphosura</taxon>
        <taxon>Limulidae</taxon>
        <taxon>Limulus</taxon>
    </lineage>
</organism>
<keyword evidence="1" id="KW-1185">Reference proteome</keyword>
<dbReference type="SUPFAM" id="SSF50978">
    <property type="entry name" value="WD40 repeat-like"/>
    <property type="match status" value="1"/>
</dbReference>
<proteinExistence type="predicted"/>
<protein>
    <submittedName>
        <fullName evidence="2">Syntaxin-binding protein 5-like</fullName>
    </submittedName>
</protein>
<feature type="non-terminal residue" evidence="2">
    <location>
        <position position="1"/>
    </location>
</feature>
<dbReference type="Gene3D" id="2.130.10.10">
    <property type="entry name" value="YVTN repeat-like/Quinoprotein amine dehydrogenase"/>
    <property type="match status" value="1"/>
</dbReference>
<dbReference type="InterPro" id="IPR036322">
    <property type="entry name" value="WD40_repeat_dom_sf"/>
</dbReference>